<feature type="compositionally biased region" description="Polar residues" evidence="1">
    <location>
        <begin position="738"/>
        <end position="752"/>
    </location>
</feature>
<proteinExistence type="predicted"/>
<feature type="region of interest" description="Disordered" evidence="1">
    <location>
        <begin position="614"/>
        <end position="775"/>
    </location>
</feature>
<dbReference type="PANTHER" id="PTHR30327:SF1">
    <property type="entry name" value="UPF0301 PROTEIN YQGE"/>
    <property type="match status" value="1"/>
</dbReference>
<keyword evidence="3" id="KW-1185">Reference proteome</keyword>
<feature type="region of interest" description="Disordered" evidence="1">
    <location>
        <begin position="347"/>
        <end position="375"/>
    </location>
</feature>
<protein>
    <submittedName>
        <fullName evidence="2">Uncharacterized protein</fullName>
    </submittedName>
</protein>
<accession>A0A1B1E678</accession>
<dbReference type="GO" id="GO:0005829">
    <property type="term" value="C:cytosol"/>
    <property type="evidence" value="ECO:0007669"/>
    <property type="project" value="TreeGrafter"/>
</dbReference>
<dbReference type="VEuPathDB" id="PlasmoDB:PCOAH_00049130"/>
<sequence length="1002" mass="114290">MPLSKRNDKVLRSLARTVGKLCQFFDDNQVWKSLLSNVYRYENEKCSKYNDFLKSYLSSSVHYCPTKSSKKKLRGELFKYLRDNLKKGGKEPTEDVFLVGFTAIRHLGRVKNSLLLALSSTGNLPITHRYNSRVCVPNRKNIWHCDEEKDLFKRNFHVVNFGAVEQDDLVGEGSSGKGKKRGGAYRKGEQGQSDGGNKTPDVSAFGEADKPSIPAKRTKSSIVLKKPNHKQEIKKGMILVAHPLTSSTLWNRSIILITHRDKSNLVCGIILNKHPLYNSYMGMSNDKEIINILNKLYLKKRNFLGEFAEGVTNHHGSDRIRGKGESQAVVESSDQVDKAARMTCPVEEEPQIENVPSDASQMQVEGSAEKDNQPKREEEGLVLLQNQCIAKEEEKNVIEKKYQIQTRRESRCEHQSSGDEFPTLKDLQEMFLRIQFRSSSKHYANRQRKQKNVIPADGNSVGIQPNRKNSLFVMMDEHLLDIITHYIIKLNKVPIYLRFLPSYNIGSIIDIKKEIKKLQFLNEFYKIYFEKYNKWKVVVINNRIHIFDKEKKKKKKKFPHMSVHTELGGTARVDLADGEASLEKTQKTQKLTEEEIQQIHKKIRKFQETNQLCDDEVEGDKEHSDEKDGRDKRKERQKGQRKKSDGRKSVRKSGADVQANDENCVAADDQAESEYDEGDDNEDYDEEDEDDDDEEDDMEEDDEEDDEEEEEDLVEEEEELEEEAYQNEDSSGGERLTQVHTAQEQVDSSTPGEGTKVEATVNGRESDKKNHLERNPMERNPLNFFWLGGPLPGLTILHNIKKFSKNTVVNDFIYEGYNENVNLANSSDVHEVDGRPDYLVAEGVPLDGAKKESAPTEVHHHNEANQSEQATTHHADPTQVEITNSDKRMEQTSEEENKLVKRFIGKATWDINQLLDELNNDYWIALNCDSKELLSSIIFNTAGGGNAGSATNGSAYKGSPYKGEFLWEKIVASINSDYESISNIPQSVIDSVLRDFRGVESD</sequence>
<feature type="compositionally biased region" description="Acidic residues" evidence="1">
    <location>
        <begin position="669"/>
        <end position="726"/>
    </location>
</feature>
<feature type="compositionally biased region" description="Basic and acidic residues" evidence="1">
    <location>
        <begin position="884"/>
        <end position="894"/>
    </location>
</feature>
<dbReference type="AlphaFoldDB" id="A0A1B1E678"/>
<dbReference type="GeneID" id="30911644"/>
<dbReference type="RefSeq" id="XP_019917172.1">
    <property type="nucleotide sequence ID" value="XM_020061696.1"/>
</dbReference>
<feature type="region of interest" description="Disordered" evidence="1">
    <location>
        <begin position="170"/>
        <end position="220"/>
    </location>
</feature>
<dbReference type="OrthoDB" id="272750at2759"/>
<organism evidence="2 3">
    <name type="scientific">Plasmodium coatneyi</name>
    <dbReference type="NCBI Taxonomy" id="208452"/>
    <lineage>
        <taxon>Eukaryota</taxon>
        <taxon>Sar</taxon>
        <taxon>Alveolata</taxon>
        <taxon>Apicomplexa</taxon>
        <taxon>Aconoidasida</taxon>
        <taxon>Haemosporida</taxon>
        <taxon>Plasmodiidae</taxon>
        <taxon>Plasmodium</taxon>
    </lineage>
</organism>
<dbReference type="InterPro" id="IPR003774">
    <property type="entry name" value="AlgH-like"/>
</dbReference>
<dbReference type="PANTHER" id="PTHR30327">
    <property type="entry name" value="UNCHARACTERIZED PROTEIN YQGE"/>
    <property type="match status" value="1"/>
</dbReference>
<dbReference type="SUPFAM" id="SSF143456">
    <property type="entry name" value="VC0467-like"/>
    <property type="match status" value="2"/>
</dbReference>
<dbReference type="EMBL" id="CP016251">
    <property type="protein sequence ID" value="ANQ10477.1"/>
    <property type="molecule type" value="Genomic_DNA"/>
</dbReference>
<feature type="compositionally biased region" description="Basic and acidic residues" evidence="1">
    <location>
        <begin position="850"/>
        <end position="863"/>
    </location>
</feature>
<evidence type="ECO:0000256" key="1">
    <source>
        <dbReference type="SAM" id="MobiDB-lite"/>
    </source>
</evidence>
<feature type="compositionally biased region" description="Basic and acidic residues" evidence="1">
    <location>
        <begin position="764"/>
        <end position="775"/>
    </location>
</feature>
<feature type="compositionally biased region" description="Basic and acidic residues" evidence="1">
    <location>
        <begin position="620"/>
        <end position="648"/>
    </location>
</feature>
<dbReference type="Gene3D" id="3.40.1740.10">
    <property type="entry name" value="VC0467-like"/>
    <property type="match status" value="1"/>
</dbReference>
<feature type="region of interest" description="Disordered" evidence="1">
    <location>
        <begin position="850"/>
        <end position="894"/>
    </location>
</feature>
<reference evidence="3" key="1">
    <citation type="submission" date="2016-06" db="EMBL/GenBank/DDBJ databases">
        <title>First high quality genome sequence of Plasmodium coatneyi using continuous long reads from single molecule, real-time sequencing.</title>
        <authorList>
            <person name="Chien J.-T."/>
            <person name="Pakala S.B."/>
            <person name="Geraldo J.A."/>
            <person name="Lapp S.A."/>
            <person name="Barnwell J.W."/>
            <person name="Kissinger J.C."/>
            <person name="Galinski M.R."/>
            <person name="Humphrey J.C."/>
        </authorList>
    </citation>
    <scope>NUCLEOTIDE SEQUENCE [LARGE SCALE GENOMIC DNA]</scope>
    <source>
        <strain evidence="3">Hackeri</strain>
    </source>
</reference>
<evidence type="ECO:0000313" key="3">
    <source>
        <dbReference type="Proteomes" id="UP000092716"/>
    </source>
</evidence>
<name>A0A1B1E678_9APIC</name>
<gene>
    <name evidence="2" type="ORF">PCOAH_00049130</name>
</gene>
<dbReference type="Proteomes" id="UP000092716">
    <property type="component" value="Chromosome 13"/>
</dbReference>
<dbReference type="KEGG" id="pcot:PCOAH_00049130"/>
<evidence type="ECO:0000313" key="2">
    <source>
        <dbReference type="EMBL" id="ANQ10477.1"/>
    </source>
</evidence>